<dbReference type="InterPro" id="IPR007392">
    <property type="entry name" value="GD_AH_second"/>
</dbReference>
<evidence type="ECO:0000256" key="2">
    <source>
        <dbReference type="ARBA" id="ARBA00023239"/>
    </source>
</evidence>
<evidence type="ECO:0000256" key="1">
    <source>
        <dbReference type="ARBA" id="ARBA00010986"/>
    </source>
</evidence>
<dbReference type="AlphaFoldDB" id="A0A238VKG3"/>
<dbReference type="InterPro" id="IPR044144">
    <property type="entry name" value="SAF_UxaA/GarD"/>
</dbReference>
<evidence type="ECO:0000313" key="4">
    <source>
        <dbReference type="EMBL" id="SNR34855.1"/>
    </source>
</evidence>
<dbReference type="RefSeq" id="WP_089331768.1">
    <property type="nucleotide sequence ID" value="NZ_FZNS01000001.1"/>
</dbReference>
<dbReference type="PANTHER" id="PTHR30536:SF5">
    <property type="entry name" value="ALTRONATE DEHYDRATASE"/>
    <property type="match status" value="1"/>
</dbReference>
<keyword evidence="4" id="KW-0378">Hydrolase</keyword>
<dbReference type="Pfam" id="PF20629">
    <property type="entry name" value="GD_AH_C"/>
    <property type="match status" value="1"/>
</dbReference>
<reference evidence="5" key="1">
    <citation type="submission" date="2017-06" db="EMBL/GenBank/DDBJ databases">
        <authorList>
            <person name="Varghese N."/>
            <person name="Submissions S."/>
        </authorList>
    </citation>
    <scope>NUCLEOTIDE SEQUENCE [LARGE SCALE GENOMIC DNA]</scope>
    <source>
        <strain evidence="5">DSM 28041</strain>
    </source>
</reference>
<dbReference type="GO" id="GO:0016787">
    <property type="term" value="F:hydrolase activity"/>
    <property type="evidence" value="ECO:0007669"/>
    <property type="project" value="UniProtKB-KW"/>
</dbReference>
<dbReference type="Gene3D" id="2.30.130.110">
    <property type="match status" value="1"/>
</dbReference>
<dbReference type="Pfam" id="PF08666">
    <property type="entry name" value="SAF"/>
    <property type="match status" value="1"/>
</dbReference>
<evidence type="ECO:0000313" key="5">
    <source>
        <dbReference type="Proteomes" id="UP000198310"/>
    </source>
</evidence>
<dbReference type="Pfam" id="PF04295">
    <property type="entry name" value="GD_AH_second"/>
    <property type="match status" value="1"/>
</dbReference>
<dbReference type="InterPro" id="IPR013974">
    <property type="entry name" value="SAF"/>
</dbReference>
<protein>
    <submittedName>
        <fullName evidence="4">Altronate hydrolase</fullName>
    </submittedName>
</protein>
<dbReference type="SMART" id="SM00858">
    <property type="entry name" value="SAF"/>
    <property type="match status" value="1"/>
</dbReference>
<name>A0A238VKG3_9BACT</name>
<dbReference type="GO" id="GO:0016829">
    <property type="term" value="F:lyase activity"/>
    <property type="evidence" value="ECO:0007669"/>
    <property type="project" value="UniProtKB-KW"/>
</dbReference>
<feature type="domain" description="SAF" evidence="3">
    <location>
        <begin position="12"/>
        <end position="83"/>
    </location>
</feature>
<dbReference type="InterPro" id="IPR048332">
    <property type="entry name" value="GD_AH_C"/>
</dbReference>
<proteinExistence type="inferred from homology"/>
<organism evidence="4 5">
    <name type="scientific">Hymenobacter mucosus</name>
    <dbReference type="NCBI Taxonomy" id="1411120"/>
    <lineage>
        <taxon>Bacteria</taxon>
        <taxon>Pseudomonadati</taxon>
        <taxon>Bacteroidota</taxon>
        <taxon>Cytophagia</taxon>
        <taxon>Cytophagales</taxon>
        <taxon>Hymenobacteraceae</taxon>
        <taxon>Hymenobacter</taxon>
    </lineage>
</organism>
<dbReference type="CDD" id="cd11613">
    <property type="entry name" value="SAF_AH_GD"/>
    <property type="match status" value="1"/>
</dbReference>
<keyword evidence="2" id="KW-0456">Lyase</keyword>
<gene>
    <name evidence="4" type="ORF">SAMN06269173_101809</name>
</gene>
<accession>A0A238VKG3</accession>
<dbReference type="PANTHER" id="PTHR30536">
    <property type="entry name" value="ALTRONATE/GALACTARATE DEHYDRATASE"/>
    <property type="match status" value="1"/>
</dbReference>
<sequence>MKHLVAKIHPDDNVLVALTDLPIGTPVTWDGITVTTTEKIPAKHKLALQFLAPGDPVHMYGVLVGKAREAIGVGGLLTTGNMRHATDSYDEHHQRRAEWPVPDVSKWQERTFMGFHRADGSVGTANYWLVIPLVFCENRNIQVLEEALVNDLGYARRKSYQPQTQELISLMQAGKSVEEILATDLHSAENGQHKPKLFPNVDGIRFLSHEGGCGGIRQDAQTLCGLLAGYITHPNVAGATVLSLGCQNAQVSMLQDEINKRSSNFQKPLYILEQQKIGTEEALVSTALRQTFAGLMLANQQTRQPAPLSKLCIGLECGGSDGFSGISANPAVGHVSDLLVALGGSVILAEFPELCGVEQELVDRSVNTATAERFSSLMKAYGDSAVAVGSGFDMNPSPGNIRDGLITDAMKSAGAARKGGSSPVVAVLDYPEPVTQPGLNLLCTPGNDVESTTAEVGSGATVVLFTTGLGTPTGNPIAPVVKISSNTALAKRMPDIIDLNTGTVIDGEETIEQAGERILDYVVRVASGEEVAAVRHGQTDFIPWKRGVSL</sequence>
<dbReference type="EMBL" id="FZNS01000001">
    <property type="protein sequence ID" value="SNR34855.1"/>
    <property type="molecule type" value="Genomic_DNA"/>
</dbReference>
<dbReference type="Proteomes" id="UP000198310">
    <property type="component" value="Unassembled WGS sequence"/>
</dbReference>
<dbReference type="InterPro" id="IPR052172">
    <property type="entry name" value="UxaA_altronate/galactarate_dh"/>
</dbReference>
<comment type="similarity">
    <text evidence="1">Belongs to the UxaA family.</text>
</comment>
<keyword evidence="5" id="KW-1185">Reference proteome</keyword>
<evidence type="ECO:0000259" key="3">
    <source>
        <dbReference type="SMART" id="SM00858"/>
    </source>
</evidence>
<dbReference type="GO" id="GO:0019698">
    <property type="term" value="P:D-galacturonate catabolic process"/>
    <property type="evidence" value="ECO:0007669"/>
    <property type="project" value="TreeGrafter"/>
</dbReference>